<dbReference type="EMBL" id="FUXP01000018">
    <property type="protein sequence ID" value="SKA27414.1"/>
    <property type="molecule type" value="Genomic_DNA"/>
</dbReference>
<gene>
    <name evidence="1" type="ORF">SAMN02745674_02848</name>
</gene>
<proteinExistence type="predicted"/>
<dbReference type="PROSITE" id="PS51257">
    <property type="entry name" value="PROKAR_LIPOPROTEIN"/>
    <property type="match status" value="1"/>
</dbReference>
<dbReference type="RefSeq" id="WP_143814345.1">
    <property type="nucleotide sequence ID" value="NZ_FUXP01000018.1"/>
</dbReference>
<dbReference type="Proteomes" id="UP000190061">
    <property type="component" value="Unassembled WGS sequence"/>
</dbReference>
<accession>A0A1T4SGI9</accession>
<dbReference type="AlphaFoldDB" id="A0A1T4SGI9"/>
<organism evidence="1 2">
    <name type="scientific">Lysobacter spongiicola DSM 21749</name>
    <dbReference type="NCBI Taxonomy" id="1122188"/>
    <lineage>
        <taxon>Bacteria</taxon>
        <taxon>Pseudomonadati</taxon>
        <taxon>Pseudomonadota</taxon>
        <taxon>Gammaproteobacteria</taxon>
        <taxon>Lysobacterales</taxon>
        <taxon>Lysobacteraceae</taxon>
        <taxon>Novilysobacter</taxon>
    </lineage>
</organism>
<sequence>MSNNERANVAVTIAVVCVLLGSCAATLPRAAGGVSDLPGLIGWMHGGCIALSDDRVAPGTKLTLVSVDSESRNVMTAKVAGRATGSSDCPALLEDRRTANQEAGWSFYLVEPRLPSDFAIGLVALAPEGDPETYLDLDGDGQQESFGYCTTAEGLRFAVAPSSAGGGEALWSGYYYLGYDLQANCPDH</sequence>
<reference evidence="1 2" key="1">
    <citation type="submission" date="2017-02" db="EMBL/GenBank/DDBJ databases">
        <authorList>
            <person name="Peterson S.W."/>
        </authorList>
    </citation>
    <scope>NUCLEOTIDE SEQUENCE [LARGE SCALE GENOMIC DNA]</scope>
    <source>
        <strain evidence="1 2">DSM 21749</strain>
    </source>
</reference>
<dbReference type="STRING" id="1122188.SAMN02745674_02848"/>
<keyword evidence="2" id="KW-1185">Reference proteome</keyword>
<protein>
    <submittedName>
        <fullName evidence="1">Uncharacterized protein</fullName>
    </submittedName>
</protein>
<name>A0A1T4SGI9_9GAMM</name>
<dbReference type="OrthoDB" id="6064994at2"/>
<evidence type="ECO:0000313" key="1">
    <source>
        <dbReference type="EMBL" id="SKA27414.1"/>
    </source>
</evidence>
<evidence type="ECO:0000313" key="2">
    <source>
        <dbReference type="Proteomes" id="UP000190061"/>
    </source>
</evidence>